<protein>
    <submittedName>
        <fullName evidence="6">Thiamin diphosphate-binding protein</fullName>
    </submittedName>
</protein>
<reference evidence="6 7" key="1">
    <citation type="submission" date="2016-07" db="EMBL/GenBank/DDBJ databases">
        <title>Pervasive Adenine N6-methylation of Active Genes in Fungi.</title>
        <authorList>
            <consortium name="DOE Joint Genome Institute"/>
            <person name="Mondo S.J."/>
            <person name="Dannebaum R.O."/>
            <person name="Kuo R.C."/>
            <person name="Labutti K."/>
            <person name="Haridas S."/>
            <person name="Kuo A."/>
            <person name="Salamov A."/>
            <person name="Ahrendt S.R."/>
            <person name="Lipzen A."/>
            <person name="Sullivan W."/>
            <person name="Andreopoulos W.B."/>
            <person name="Clum A."/>
            <person name="Lindquist E."/>
            <person name="Daum C."/>
            <person name="Ramamoorthy G.K."/>
            <person name="Gryganskyi A."/>
            <person name="Culley D."/>
            <person name="Magnuson J.K."/>
            <person name="James T.Y."/>
            <person name="O'Malley M.A."/>
            <person name="Stajich J.E."/>
            <person name="Spatafora J.W."/>
            <person name="Visel A."/>
            <person name="Grigoriev I.V."/>
        </authorList>
    </citation>
    <scope>NUCLEOTIDE SEQUENCE [LARGE SCALE GENOMIC DNA]</scope>
    <source>
        <strain evidence="6 7">NRRL 3116</strain>
    </source>
</reference>
<evidence type="ECO:0000313" key="6">
    <source>
        <dbReference type="EMBL" id="ORZ06133.1"/>
    </source>
</evidence>
<dbReference type="Pfam" id="PF00676">
    <property type="entry name" value="E1_dh"/>
    <property type="match status" value="1"/>
</dbReference>
<sequence length="977" mass="109499">MSAILRLAAVNTSRTITTRVSPTSLARSAGMHRHALQSSKSIKPQISPLSRQTLKTIPPAIHSIQQRRTYHDDGAYGYRVPKVFSMPDYSPEELANRVENANLLRLVIGYRTHGHLKADLDPLGIVKQQEVLALKADRYALTDENKVYSLNGILHVNKSKSNTDAKEEASLKTVLAHLEKSYCGKIAYEFTHIPNASERRWFAHEVESYQKPPITPEDKNRIFELLTRSEVFDHFMAKKFAQVKRYGLEGAESMMVALDALFQTASKAGVTEVILGMPHRGRLNLLTDLMEYNPTALFHKVKGNSEFPAGIPATGDVLSHIANSPRLDYGQAEPIHVSMLHNPSHLEAVNPVAMGKARAKQMELITNSSPDCQLGDRVMCVQLHGDAAFTGQGVVMESLGLSNLPHFTSGGSVHIVVNNQIGYTTPAQNARSSVYSSDIGKMINAPVIHVNGDHPEEVVHAMRLAFEYRNKFRKDVILDLIAYRRWGHNELDEPAFTQPLMYDNIRARKSVPKLYEEKLLAENILTKAAIDDFRQSYFEKLEDDFSEIESYKPQADHLEHKWKGMTLPTETVSKMDTGVDTEKMRGIGRASVVTPEGFKIHPRLEKFHVKSRLDKLKDGQKLDWATAEAIAFGSLLMEGYDVRICGQDVGRGTFSQRHAMLVDQKTERVHIPLNTLSESQGHLEVANSSLSELAVLGFEAGMSYETPKMLNIWEAQFGDFFNSAQVTIDTYVSSAETKWLRQSGLVMLLPHGYDGAGPEHSSCRIERWLQMTSDSFDVTDPSRKVNTNMHVVNPTTPAQYFHLLRRQMKRNFRKPLIVVGPKTLLRLPQAVSSLEDMAPGTTFEPVLGDMKTEKDPSAVEKVLFVSGKLYYDLLKERETKGVDEKVAIVRVEELSPFPKEGLEQQIKTYSGAKEFTWIQEEPQNGGAYTFMEPRIRQLLPDKKELSYIGRAPSAAPATGIAVVHRKESADILAKAFQ</sequence>
<keyword evidence="4" id="KW-0786">Thiamine pyrophosphate</keyword>
<dbReference type="Proteomes" id="UP000193648">
    <property type="component" value="Unassembled WGS sequence"/>
</dbReference>
<dbReference type="GeneID" id="33563494"/>
<dbReference type="InterPro" id="IPR029061">
    <property type="entry name" value="THDP-binding"/>
</dbReference>
<keyword evidence="3" id="KW-0560">Oxidoreductase</keyword>
<dbReference type="Gene3D" id="3.40.50.12470">
    <property type="match status" value="1"/>
</dbReference>
<evidence type="ECO:0000256" key="2">
    <source>
        <dbReference type="ARBA" id="ARBA00006936"/>
    </source>
</evidence>
<organism evidence="6 7">
    <name type="scientific">Lobosporangium transversale</name>
    <dbReference type="NCBI Taxonomy" id="64571"/>
    <lineage>
        <taxon>Eukaryota</taxon>
        <taxon>Fungi</taxon>
        <taxon>Fungi incertae sedis</taxon>
        <taxon>Mucoromycota</taxon>
        <taxon>Mortierellomycotina</taxon>
        <taxon>Mortierellomycetes</taxon>
        <taxon>Mortierellales</taxon>
        <taxon>Mortierellaceae</taxon>
        <taxon>Lobosporangium</taxon>
    </lineage>
</organism>
<dbReference type="InterPro" id="IPR042179">
    <property type="entry name" value="KGD_C_sf"/>
</dbReference>
<name>A0A1Y2GDL3_9FUNG</name>
<dbReference type="NCBIfam" id="TIGR00239">
    <property type="entry name" value="2oxo_dh_E1"/>
    <property type="match status" value="1"/>
</dbReference>
<comment type="cofactor">
    <cofactor evidence="1">
        <name>thiamine diphosphate</name>
        <dbReference type="ChEBI" id="CHEBI:58937"/>
    </cofactor>
</comment>
<comment type="caution">
    <text evidence="6">The sequence shown here is derived from an EMBL/GenBank/DDBJ whole genome shotgun (WGS) entry which is preliminary data.</text>
</comment>
<dbReference type="PANTHER" id="PTHR23152">
    <property type="entry name" value="2-OXOGLUTARATE DEHYDROGENASE"/>
    <property type="match status" value="1"/>
</dbReference>
<feature type="domain" description="Transketolase-like pyrimidine-binding" evidence="5">
    <location>
        <begin position="622"/>
        <end position="827"/>
    </location>
</feature>
<comment type="similarity">
    <text evidence="2">Belongs to the alpha-ketoglutarate dehydrogenase family.</text>
</comment>
<dbReference type="OrthoDB" id="413077at2759"/>
<dbReference type="Gene3D" id="1.10.287.1150">
    <property type="entry name" value="TPP helical domain"/>
    <property type="match status" value="1"/>
</dbReference>
<dbReference type="Gene3D" id="3.40.50.11610">
    <property type="entry name" value="Multifunctional 2-oxoglutarate metabolism enzyme, C-terminal domain"/>
    <property type="match status" value="1"/>
</dbReference>
<evidence type="ECO:0000313" key="7">
    <source>
        <dbReference type="Proteomes" id="UP000193648"/>
    </source>
</evidence>
<gene>
    <name evidence="6" type="ORF">BCR41DRAFT_327215</name>
</gene>
<dbReference type="SUPFAM" id="SSF52518">
    <property type="entry name" value="Thiamin diphosphate-binding fold (THDP-binding)"/>
    <property type="match status" value="2"/>
</dbReference>
<dbReference type="Pfam" id="PF02779">
    <property type="entry name" value="Transket_pyr"/>
    <property type="match status" value="1"/>
</dbReference>
<accession>A0A1Y2GDL3</accession>
<dbReference type="GO" id="GO:0030976">
    <property type="term" value="F:thiamine pyrophosphate binding"/>
    <property type="evidence" value="ECO:0007669"/>
    <property type="project" value="InterPro"/>
</dbReference>
<keyword evidence="7" id="KW-1185">Reference proteome</keyword>
<evidence type="ECO:0000256" key="4">
    <source>
        <dbReference type="ARBA" id="ARBA00023052"/>
    </source>
</evidence>
<dbReference type="RefSeq" id="XP_021877402.1">
    <property type="nucleotide sequence ID" value="XM_022021650.1"/>
</dbReference>
<dbReference type="EMBL" id="MCFF01000047">
    <property type="protein sequence ID" value="ORZ06133.1"/>
    <property type="molecule type" value="Genomic_DNA"/>
</dbReference>
<feature type="non-terminal residue" evidence="6">
    <location>
        <position position="977"/>
    </location>
</feature>
<dbReference type="InterPro" id="IPR005475">
    <property type="entry name" value="Transketolase-like_Pyr-bd"/>
</dbReference>
<dbReference type="GO" id="GO:0006091">
    <property type="term" value="P:generation of precursor metabolites and energy"/>
    <property type="evidence" value="ECO:0007669"/>
    <property type="project" value="UniProtKB-ARBA"/>
</dbReference>
<dbReference type="CDD" id="cd02016">
    <property type="entry name" value="TPP_E1_OGDC_like"/>
    <property type="match status" value="1"/>
</dbReference>
<evidence type="ECO:0000256" key="3">
    <source>
        <dbReference type="ARBA" id="ARBA00023002"/>
    </source>
</evidence>
<dbReference type="AlphaFoldDB" id="A0A1Y2GDL3"/>
<dbReference type="GO" id="GO:0016624">
    <property type="term" value="F:oxidoreductase activity, acting on the aldehyde or oxo group of donors, disulfide as acceptor"/>
    <property type="evidence" value="ECO:0007669"/>
    <property type="project" value="InterPro"/>
</dbReference>
<dbReference type="NCBIfam" id="NF006914">
    <property type="entry name" value="PRK09404.1"/>
    <property type="match status" value="1"/>
</dbReference>
<evidence type="ECO:0000256" key="1">
    <source>
        <dbReference type="ARBA" id="ARBA00001964"/>
    </source>
</evidence>
<dbReference type="SMART" id="SM00861">
    <property type="entry name" value="Transket_pyr"/>
    <property type="match status" value="1"/>
</dbReference>
<dbReference type="InterPro" id="IPR001017">
    <property type="entry name" value="DH_E1"/>
</dbReference>
<evidence type="ECO:0000259" key="5">
    <source>
        <dbReference type="SMART" id="SM00861"/>
    </source>
</evidence>
<dbReference type="InterPro" id="IPR011603">
    <property type="entry name" value="2oxoglutarate_DH_E1"/>
</dbReference>
<dbReference type="PIRSF" id="PIRSF000157">
    <property type="entry name" value="Oxoglu_dh_E1"/>
    <property type="match status" value="1"/>
</dbReference>
<proteinExistence type="inferred from homology"/>
<dbReference type="NCBIfam" id="NF008907">
    <property type="entry name" value="PRK12270.1"/>
    <property type="match status" value="1"/>
</dbReference>
<dbReference type="PANTHER" id="PTHR23152:SF4">
    <property type="entry name" value="2-OXOADIPATE DEHYDROGENASE COMPLEX COMPONENT E1"/>
    <property type="match status" value="1"/>
</dbReference>
<dbReference type="STRING" id="64571.A0A1Y2GDL3"/>
<dbReference type="Gene3D" id="3.40.50.970">
    <property type="match status" value="1"/>
</dbReference>
<dbReference type="InterPro" id="IPR031717">
    <property type="entry name" value="ODO-1/KGD_C"/>
</dbReference>
<dbReference type="InParanoid" id="A0A1Y2GDL3"/>
<dbReference type="Pfam" id="PF16870">
    <property type="entry name" value="OxoGdeHyase_C"/>
    <property type="match status" value="1"/>
</dbReference>